<dbReference type="SMART" id="SM00567">
    <property type="entry name" value="EZ_HEAT"/>
    <property type="match status" value="4"/>
</dbReference>
<dbReference type="EMBL" id="VIWW01000001">
    <property type="protein sequence ID" value="TWG06687.1"/>
    <property type="molecule type" value="Genomic_DNA"/>
</dbReference>
<dbReference type="SUPFAM" id="SSF48371">
    <property type="entry name" value="ARM repeat"/>
    <property type="match status" value="1"/>
</dbReference>
<protein>
    <submittedName>
        <fullName evidence="1">HEAT repeat protein</fullName>
    </submittedName>
</protein>
<dbReference type="Proteomes" id="UP000318186">
    <property type="component" value="Unassembled WGS sequence"/>
</dbReference>
<sequence>MPCGRVPCMINYLDGVNWSSMSHAYGPAVDVPAWLRAMTSADPAVRERALGDFYGAAHHQGDVYPCTAASLPFLFALADDPATPDRASIVQLLLSIGRESVARDDGGIRFAPDGTLSTACADSAATMRERADAFVAYAADPDPGVRRAAIKGLGLFLEDADRAVGVLRSRLPAESGVVERLLVVETMADLALRLPAARTAATAWLHGLADNTAANPDIRLAALVHRTRCVPEAIGDSTVPTTIDLLRRLTPAQRPTTDEKVCRADSGTCARTPAAKSATPGTPPQIAAAFADMELHNRVHAPTTALLRTLHGVLNDRVPERTALLAEQLSSPDPAVRHDAIRMAQDVIGTWRGNHAPLVMLIADCLLPEDPYTAAAAAESLGSLGPAAQVAREALAAFVRAQRAAHGPDVWAAEHSLRRRAHQEAVMALARLDDTRALPGLLSALDADTDAWRAVQVAGHLRSGAEELAPRLRRRLAAVDFSQPEPGLGAGALVSALAALGDLGAVPAITQALTAALRHQQWRTAAAVLEALASFGTDAATALYVVRPQADAQDVDLRAAATAALWALDRDPADVVPRLRDLLGSHCNRGAADVLGRIGPPAATALPLLKEMLTVAYEWTRLHAAIAVWDIAGAAETDNVIRTLLEIWEENEATAHHIALFLDRMGPAAAPALPRVRAELARPRRSRGVAHDEELQRTCRVLQLRLATPQGGERKHWELIPGTGAGPLRLGMSPAEVAHALQEPATPVGGSYGQEDFATAGVSVYYDDAGNLACIAFAAATGPQTTLADVPLAGQDPEQMEQWLLDDYAAEHGGTILFTTDGSFALTDLGLLIRTQRIGDTRLTRPLLVIEDWLETTYYRDHLPLEGPPPQDGHRWGPGV</sequence>
<accession>A0A561V503</accession>
<dbReference type="AlphaFoldDB" id="A0A561V503"/>
<gene>
    <name evidence="1" type="ORF">FHX80_115182</name>
</gene>
<reference evidence="1 2" key="1">
    <citation type="submission" date="2019-06" db="EMBL/GenBank/DDBJ databases">
        <title>Sequencing the genomes of 1000 actinobacteria strains.</title>
        <authorList>
            <person name="Klenk H.-P."/>
        </authorList>
    </citation>
    <scope>NUCLEOTIDE SEQUENCE [LARGE SCALE GENOMIC DNA]</scope>
    <source>
        <strain evidence="1 2">DSM 42059</strain>
    </source>
</reference>
<evidence type="ECO:0000313" key="2">
    <source>
        <dbReference type="Proteomes" id="UP000318186"/>
    </source>
</evidence>
<dbReference type="InterPro" id="IPR004155">
    <property type="entry name" value="PBS_lyase_HEAT"/>
</dbReference>
<dbReference type="Gene3D" id="1.25.10.10">
    <property type="entry name" value="Leucine-rich Repeat Variant"/>
    <property type="match status" value="3"/>
</dbReference>
<name>A0A561V503_9ACTN</name>
<dbReference type="InterPro" id="IPR016024">
    <property type="entry name" value="ARM-type_fold"/>
</dbReference>
<evidence type="ECO:0000313" key="1">
    <source>
        <dbReference type="EMBL" id="TWG06687.1"/>
    </source>
</evidence>
<proteinExistence type="predicted"/>
<dbReference type="InterPro" id="IPR011989">
    <property type="entry name" value="ARM-like"/>
</dbReference>
<comment type="caution">
    <text evidence="1">The sequence shown here is derived from an EMBL/GenBank/DDBJ whole genome shotgun (WGS) entry which is preliminary data.</text>
</comment>
<organism evidence="1 2">
    <name type="scientific">Streptomyces brevispora</name>
    <dbReference type="NCBI Taxonomy" id="887462"/>
    <lineage>
        <taxon>Bacteria</taxon>
        <taxon>Bacillati</taxon>
        <taxon>Actinomycetota</taxon>
        <taxon>Actinomycetes</taxon>
        <taxon>Kitasatosporales</taxon>
        <taxon>Streptomycetaceae</taxon>
        <taxon>Streptomyces</taxon>
    </lineage>
</organism>